<dbReference type="Gene3D" id="3.40.50.1820">
    <property type="entry name" value="alpha/beta hydrolase"/>
    <property type="match status" value="1"/>
</dbReference>
<dbReference type="AlphaFoldDB" id="A0A2S9QS49"/>
<organism evidence="6 7">
    <name type="scientific">Leucobacter massiliensis</name>
    <dbReference type="NCBI Taxonomy" id="1686285"/>
    <lineage>
        <taxon>Bacteria</taxon>
        <taxon>Bacillati</taxon>
        <taxon>Actinomycetota</taxon>
        <taxon>Actinomycetes</taxon>
        <taxon>Micrococcales</taxon>
        <taxon>Microbacteriaceae</taxon>
        <taxon>Leucobacter</taxon>
    </lineage>
</organism>
<dbReference type="Pfam" id="PF00135">
    <property type="entry name" value="COesterase"/>
    <property type="match status" value="1"/>
</dbReference>
<dbReference type="GO" id="GO:0016787">
    <property type="term" value="F:hydrolase activity"/>
    <property type="evidence" value="ECO:0007669"/>
    <property type="project" value="UniProtKB-KW"/>
</dbReference>
<dbReference type="Proteomes" id="UP000238650">
    <property type="component" value="Unassembled WGS sequence"/>
</dbReference>
<comment type="caution">
    <text evidence="6">The sequence shown here is derived from an EMBL/GenBank/DDBJ whole genome shotgun (WGS) entry which is preliminary data.</text>
</comment>
<dbReference type="InterPro" id="IPR002018">
    <property type="entry name" value="CarbesteraseB"/>
</dbReference>
<dbReference type="EC" id="3.1.1.-" evidence="3"/>
<evidence type="ECO:0000256" key="1">
    <source>
        <dbReference type="ARBA" id="ARBA00005964"/>
    </source>
</evidence>
<evidence type="ECO:0000256" key="3">
    <source>
        <dbReference type="RuleBase" id="RU361235"/>
    </source>
</evidence>
<keyword evidence="2 3" id="KW-0378">Hydrolase</keyword>
<dbReference type="SUPFAM" id="SSF53474">
    <property type="entry name" value="alpha/beta-Hydrolases"/>
    <property type="match status" value="1"/>
</dbReference>
<comment type="similarity">
    <text evidence="1 3">Belongs to the type-B carboxylesterase/lipase family.</text>
</comment>
<feature type="region of interest" description="Disordered" evidence="4">
    <location>
        <begin position="1"/>
        <end position="38"/>
    </location>
</feature>
<dbReference type="PANTHER" id="PTHR11559">
    <property type="entry name" value="CARBOXYLESTERASE"/>
    <property type="match status" value="1"/>
</dbReference>
<sequence>MSRAAEAEGGPIVETPSGAVRGTWERADPGAAGSGAAVETEGRGRIAVFRGIPYAEPPVGSLRFARPQPRAAWTGVREARAFGPTPQRGETGMTLIPEHSVPGDDTLSVNVWTPDPDPAAALPVLVWIHGGGYISGSPASPWYDGRAFARDGVVLVTVSYRLGFAGFGWVEDATPNRGVLDWVCALRWVRDHIAAFGGDPSRVTIAGQSAGGGAVLTLLGVPDAAGLFSGGYAISPAVADPSAAAARRRALRLARLAGVTADAAGFASVPESKLLALQPRITSPAAPHLLHDVHAIVRAGLLLGPVADGDVVPVDTLAALTEGPSAGVPLVLGTADDELTGLFRPGGLLDRAPRRVLLRALGASREAAEAWLRTRRAAECTGSAELLGRYLSDAVFRSWVPRAAEARAVSAVAGPTWSYRFAWHPDDPPRAGHCGDVPFVFDRLDAAGVERVAGPQPPQALADAIHGAVVAFARDRDPGWPADTAGSGPSRIFDLPVRDEPGAYDDARTLLAAPPAQHEPA</sequence>
<dbReference type="InterPro" id="IPR029058">
    <property type="entry name" value="AB_hydrolase_fold"/>
</dbReference>
<evidence type="ECO:0000313" key="7">
    <source>
        <dbReference type="Proteomes" id="UP000238650"/>
    </source>
</evidence>
<dbReference type="InterPro" id="IPR050309">
    <property type="entry name" value="Type-B_Carboxylest/Lipase"/>
</dbReference>
<dbReference type="PROSITE" id="PS00122">
    <property type="entry name" value="CARBOXYLESTERASE_B_1"/>
    <property type="match status" value="1"/>
</dbReference>
<protein>
    <recommendedName>
        <fullName evidence="3">Carboxylic ester hydrolase</fullName>
        <ecNumber evidence="3">3.1.1.-</ecNumber>
    </recommendedName>
</protein>
<dbReference type="EMBL" id="MWZD01000012">
    <property type="protein sequence ID" value="PRI12414.1"/>
    <property type="molecule type" value="Genomic_DNA"/>
</dbReference>
<name>A0A2S9QS49_9MICO</name>
<accession>A0A2S9QS49</accession>
<evidence type="ECO:0000256" key="4">
    <source>
        <dbReference type="SAM" id="MobiDB-lite"/>
    </source>
</evidence>
<keyword evidence="7" id="KW-1185">Reference proteome</keyword>
<gene>
    <name evidence="6" type="ORF">B4915_01730</name>
</gene>
<evidence type="ECO:0000256" key="2">
    <source>
        <dbReference type="ARBA" id="ARBA00022801"/>
    </source>
</evidence>
<dbReference type="InterPro" id="IPR019826">
    <property type="entry name" value="Carboxylesterase_B_AS"/>
</dbReference>
<dbReference type="OrthoDB" id="3199405at2"/>
<evidence type="ECO:0000259" key="5">
    <source>
        <dbReference type="Pfam" id="PF00135"/>
    </source>
</evidence>
<feature type="domain" description="Carboxylesterase type B" evidence="5">
    <location>
        <begin position="35"/>
        <end position="478"/>
    </location>
</feature>
<proteinExistence type="inferred from homology"/>
<reference evidence="6 7" key="1">
    <citation type="journal article" date="2017" name="New Microbes New Infect">
        <title>Genome sequence of 'Leucobacter massiliensis' sp. nov. isolated from human pharynx after travel to the 2014 Hajj.</title>
        <authorList>
            <person name="Leangapichart T."/>
            <person name="Gautret P."/>
            <person name="Nguyen T.T."/>
            <person name="Armstrong N."/>
            <person name="Rolain J.M."/>
        </authorList>
    </citation>
    <scope>NUCLEOTIDE SEQUENCE [LARGE SCALE GENOMIC DNA]</scope>
    <source>
        <strain evidence="6 7">122RC15</strain>
    </source>
</reference>
<evidence type="ECO:0000313" key="6">
    <source>
        <dbReference type="EMBL" id="PRI12414.1"/>
    </source>
</evidence>